<dbReference type="Proteomes" id="UP000294813">
    <property type="component" value="Unassembled WGS sequence"/>
</dbReference>
<dbReference type="GO" id="GO:0003677">
    <property type="term" value="F:DNA binding"/>
    <property type="evidence" value="ECO:0007669"/>
    <property type="project" value="InterPro"/>
</dbReference>
<organism evidence="2 3">
    <name type="scientific">Heliophilum fasciatum</name>
    <dbReference type="NCBI Taxonomy" id="35700"/>
    <lineage>
        <taxon>Bacteria</taxon>
        <taxon>Bacillati</taxon>
        <taxon>Bacillota</taxon>
        <taxon>Clostridia</taxon>
        <taxon>Eubacteriales</taxon>
        <taxon>Heliobacteriaceae</taxon>
        <taxon>Heliophilum</taxon>
    </lineage>
</organism>
<dbReference type="InterPro" id="IPR010982">
    <property type="entry name" value="Lambda_DNA-bd_dom_sf"/>
</dbReference>
<name>A0A4R2RIB3_9FIRM</name>
<keyword evidence="3" id="KW-1185">Reference proteome</keyword>
<feature type="domain" description="HTH cro/C1-type" evidence="1">
    <location>
        <begin position="22"/>
        <end position="76"/>
    </location>
</feature>
<protein>
    <submittedName>
        <fullName evidence="2">Helix-turn-helix protein</fullName>
    </submittedName>
</protein>
<dbReference type="AlphaFoldDB" id="A0A4R2RIB3"/>
<dbReference type="InterPro" id="IPR001387">
    <property type="entry name" value="Cro/C1-type_HTH"/>
</dbReference>
<gene>
    <name evidence="2" type="ORF">EDD73_12162</name>
</gene>
<dbReference type="PROSITE" id="PS50943">
    <property type="entry name" value="HTH_CROC1"/>
    <property type="match status" value="1"/>
</dbReference>
<dbReference type="Gene3D" id="1.10.260.40">
    <property type="entry name" value="lambda repressor-like DNA-binding domains"/>
    <property type="match status" value="1"/>
</dbReference>
<evidence type="ECO:0000313" key="3">
    <source>
        <dbReference type="Proteomes" id="UP000294813"/>
    </source>
</evidence>
<dbReference type="EMBL" id="SLXT01000021">
    <property type="protein sequence ID" value="TCP62564.1"/>
    <property type="molecule type" value="Genomic_DNA"/>
</dbReference>
<dbReference type="SMART" id="SM00530">
    <property type="entry name" value="HTH_XRE"/>
    <property type="match status" value="1"/>
</dbReference>
<dbReference type="Pfam" id="PF13560">
    <property type="entry name" value="HTH_31"/>
    <property type="match status" value="1"/>
</dbReference>
<dbReference type="RefSeq" id="WP_165876471.1">
    <property type="nucleotide sequence ID" value="NZ_JAOQNU010000020.1"/>
</dbReference>
<reference evidence="2 3" key="1">
    <citation type="submission" date="2019-03" db="EMBL/GenBank/DDBJ databases">
        <title>Genomic Encyclopedia of Type Strains, Phase IV (KMG-IV): sequencing the most valuable type-strain genomes for metagenomic binning, comparative biology and taxonomic classification.</title>
        <authorList>
            <person name="Goeker M."/>
        </authorList>
    </citation>
    <scope>NUCLEOTIDE SEQUENCE [LARGE SCALE GENOMIC DNA]</scope>
    <source>
        <strain evidence="2 3">DSM 11170</strain>
    </source>
</reference>
<dbReference type="CDD" id="cd00093">
    <property type="entry name" value="HTH_XRE"/>
    <property type="match status" value="1"/>
</dbReference>
<evidence type="ECO:0000313" key="2">
    <source>
        <dbReference type="EMBL" id="TCP62564.1"/>
    </source>
</evidence>
<comment type="caution">
    <text evidence="2">The sequence shown here is derived from an EMBL/GenBank/DDBJ whole genome shotgun (WGS) entry which is preliminary data.</text>
</comment>
<proteinExistence type="predicted"/>
<sequence length="136" mass="15888">MNESREERIEKVSRNMDVGEYLKELRAQKELSLTRVGQDLKVSATYLSEIERGQKVPSDHLIRQMASYYAIDEDLLFSRFGKVPVAARRVLEDHPRLMKTLADIGRHDALPEDKKQDLYDYLDRLYESLGTRKKDS</sequence>
<dbReference type="SUPFAM" id="SSF47413">
    <property type="entry name" value="lambda repressor-like DNA-binding domains"/>
    <property type="match status" value="1"/>
</dbReference>
<accession>A0A4R2RIB3</accession>
<evidence type="ECO:0000259" key="1">
    <source>
        <dbReference type="PROSITE" id="PS50943"/>
    </source>
</evidence>